<evidence type="ECO:0000256" key="1">
    <source>
        <dbReference type="SAM" id="Phobius"/>
    </source>
</evidence>
<sequence>MTTKSGENLLYGDLSYAIRGACFDLYKQFGGSFKESIINKSLVKALESKGLKVKTQEKINIFYDDEKVGVYIPDLIIEDKILIELKVKPFLTKEDDRQFWHYLKCSEYKLGFLINFGSKQLQIKRRVYDKAREKIRVNPLLQNKNPRQSASIKAQVMLLTVLVLGGVILGASTIVGYLMLLRVRASSDITNSTKAVFAADTGIEWELYKCFKCNPSIFCDSTCTTLDSQKPSMSNGSTISSSVVYDDSGAPQSIKSTGQSSNIFRAFETKF</sequence>
<accession>A0A2H0NEV5</accession>
<dbReference type="AlphaFoldDB" id="A0A2H0NEV5"/>
<keyword evidence="1" id="KW-0472">Membrane</keyword>
<reference evidence="2 3" key="1">
    <citation type="submission" date="2017-09" db="EMBL/GenBank/DDBJ databases">
        <title>Depth-based differentiation of microbial function through sediment-hosted aquifers and enrichment of novel symbionts in the deep terrestrial subsurface.</title>
        <authorList>
            <person name="Probst A.J."/>
            <person name="Ladd B."/>
            <person name="Jarett J.K."/>
            <person name="Geller-Mcgrath D.E."/>
            <person name="Sieber C.M."/>
            <person name="Emerson J.B."/>
            <person name="Anantharaman K."/>
            <person name="Thomas B.C."/>
            <person name="Malmstrom R."/>
            <person name="Stieglmeier M."/>
            <person name="Klingl A."/>
            <person name="Woyke T."/>
            <person name="Ryan C.M."/>
            <person name="Banfield J.F."/>
        </authorList>
    </citation>
    <scope>NUCLEOTIDE SEQUENCE [LARGE SCALE GENOMIC DNA]</scope>
    <source>
        <strain evidence="2">CG11_big_fil_rev_8_21_14_0_20_38_23</strain>
    </source>
</reference>
<evidence type="ECO:0000313" key="3">
    <source>
        <dbReference type="Proteomes" id="UP000228867"/>
    </source>
</evidence>
<feature type="transmembrane region" description="Helical" evidence="1">
    <location>
        <begin position="156"/>
        <end position="180"/>
    </location>
</feature>
<proteinExistence type="predicted"/>
<gene>
    <name evidence="2" type="ORF">COV54_01125</name>
</gene>
<organism evidence="2 3">
    <name type="scientific">Candidatus Jorgensenbacteria bacterium CG11_big_fil_rev_8_21_14_0_20_38_23</name>
    <dbReference type="NCBI Taxonomy" id="1974594"/>
    <lineage>
        <taxon>Bacteria</taxon>
        <taxon>Candidatus Joergenseniibacteriota</taxon>
    </lineage>
</organism>
<evidence type="ECO:0008006" key="4">
    <source>
        <dbReference type="Google" id="ProtNLM"/>
    </source>
</evidence>
<comment type="caution">
    <text evidence="2">The sequence shown here is derived from an EMBL/GenBank/DDBJ whole genome shotgun (WGS) entry which is preliminary data.</text>
</comment>
<evidence type="ECO:0000313" key="2">
    <source>
        <dbReference type="EMBL" id="PIR07427.1"/>
    </source>
</evidence>
<dbReference type="NCBIfam" id="TIGR04256">
    <property type="entry name" value="GxxExxY"/>
    <property type="match status" value="1"/>
</dbReference>
<protein>
    <recommendedName>
        <fullName evidence="4">GxxExxY protein</fullName>
    </recommendedName>
</protein>
<keyword evidence="1" id="KW-1133">Transmembrane helix</keyword>
<dbReference type="Proteomes" id="UP000228867">
    <property type="component" value="Unassembled WGS sequence"/>
</dbReference>
<name>A0A2H0NEV5_9BACT</name>
<dbReference type="Pfam" id="PF13366">
    <property type="entry name" value="PDDEXK_3"/>
    <property type="match status" value="1"/>
</dbReference>
<keyword evidence="1" id="KW-0812">Transmembrane</keyword>
<dbReference type="EMBL" id="PCWR01000026">
    <property type="protein sequence ID" value="PIR07427.1"/>
    <property type="molecule type" value="Genomic_DNA"/>
</dbReference>
<dbReference type="InterPro" id="IPR026350">
    <property type="entry name" value="GxxExxY"/>
</dbReference>